<reference evidence="1" key="1">
    <citation type="journal article" date="2014" name="Front. Microbiol.">
        <title>High frequency of phylogenetically diverse reductive dehalogenase-homologous genes in deep subseafloor sedimentary metagenomes.</title>
        <authorList>
            <person name="Kawai M."/>
            <person name="Futagami T."/>
            <person name="Toyoda A."/>
            <person name="Takaki Y."/>
            <person name="Nishi S."/>
            <person name="Hori S."/>
            <person name="Arai W."/>
            <person name="Tsubouchi T."/>
            <person name="Morono Y."/>
            <person name="Uchiyama I."/>
            <person name="Ito T."/>
            <person name="Fujiyama A."/>
            <person name="Inagaki F."/>
            <person name="Takami H."/>
        </authorList>
    </citation>
    <scope>NUCLEOTIDE SEQUENCE</scope>
    <source>
        <strain evidence="1">Expedition CK06-06</strain>
    </source>
</reference>
<name>X1TWM5_9ZZZZ</name>
<gene>
    <name evidence="1" type="ORF">S12H4_45510</name>
</gene>
<accession>X1TWM5</accession>
<sequence>MERTMTDAKPQIGWSKRAVEWVEDGTAYISVPFTWQLPQVYSRCVWLRTLGYQVRAGGPAASLLPDYLKEVAVIGGEVAALAHHNPLATFT</sequence>
<evidence type="ECO:0000313" key="1">
    <source>
        <dbReference type="EMBL" id="GAJ09738.1"/>
    </source>
</evidence>
<comment type="caution">
    <text evidence="1">The sequence shown here is derived from an EMBL/GenBank/DDBJ whole genome shotgun (WGS) entry which is preliminary data.</text>
</comment>
<dbReference type="EMBL" id="BARW01028145">
    <property type="protein sequence ID" value="GAJ09738.1"/>
    <property type="molecule type" value="Genomic_DNA"/>
</dbReference>
<proteinExistence type="predicted"/>
<dbReference type="AlphaFoldDB" id="X1TWM5"/>
<feature type="non-terminal residue" evidence="1">
    <location>
        <position position="91"/>
    </location>
</feature>
<organism evidence="1">
    <name type="scientific">marine sediment metagenome</name>
    <dbReference type="NCBI Taxonomy" id="412755"/>
    <lineage>
        <taxon>unclassified sequences</taxon>
        <taxon>metagenomes</taxon>
        <taxon>ecological metagenomes</taxon>
    </lineage>
</organism>
<protein>
    <submittedName>
        <fullName evidence="1">Uncharacterized protein</fullName>
    </submittedName>
</protein>